<dbReference type="InterPro" id="IPR047675">
    <property type="entry name" value="Putative_zinc-bd"/>
</dbReference>
<protein>
    <submittedName>
        <fullName evidence="2">HGGxSTG domain-containing protein</fullName>
    </submittedName>
</protein>
<dbReference type="EMBL" id="JAWLIP010000001">
    <property type="protein sequence ID" value="MDV6224668.1"/>
    <property type="molecule type" value="Genomic_DNA"/>
</dbReference>
<feature type="region of interest" description="Disordered" evidence="1">
    <location>
        <begin position="95"/>
        <end position="189"/>
    </location>
</feature>
<feature type="compositionally biased region" description="Basic and acidic residues" evidence="1">
    <location>
        <begin position="7"/>
        <end position="29"/>
    </location>
</feature>
<evidence type="ECO:0000313" key="2">
    <source>
        <dbReference type="EMBL" id="MDV6224668.1"/>
    </source>
</evidence>
<sequence>MKRTRNRSAEGREKSRKAISEWNARRAEMPRCGARRKSDGEPCQNIGMANGRCRLHGGKTPKGEGWRKPQWPATGSAERREVKLRSKLAMLEERRKERERKLARMSPEERQRWQERWGGDVIRPGSAEERQAAKAARKAGKETRGLLQGLLRDRPAIAPQEPNELTPNEMERSAAQQQEGPDMSAKEDVGAVEEALLRRVRTEGVEAAYSAALSICRDKTAPAPAKATAATTLFRVAGYFEKRDSGHTKDLHEMTPEEIGRELRRLESMARGETGGGKDHGGVFD</sequence>
<name>A0ABU4AEI7_9HYPH</name>
<proteinExistence type="predicted"/>
<reference evidence="2 3" key="1">
    <citation type="submission" date="2023-10" db="EMBL/GenBank/DDBJ databases">
        <authorList>
            <person name="Venkata Ramana C."/>
            <person name="Sasikala C."/>
            <person name="Dhurka M."/>
        </authorList>
    </citation>
    <scope>NUCLEOTIDE SEQUENCE [LARGE SCALE GENOMIC DNA]</scope>
    <source>
        <strain evidence="2 3">KCTC 32151</strain>
    </source>
</reference>
<evidence type="ECO:0000256" key="1">
    <source>
        <dbReference type="SAM" id="MobiDB-lite"/>
    </source>
</evidence>
<keyword evidence="3" id="KW-1185">Reference proteome</keyword>
<feature type="region of interest" description="Disordered" evidence="1">
    <location>
        <begin position="1"/>
        <end position="81"/>
    </location>
</feature>
<feature type="compositionally biased region" description="Basic and acidic residues" evidence="1">
    <location>
        <begin position="95"/>
        <end position="118"/>
    </location>
</feature>
<dbReference type="NCBIfam" id="NF041373">
    <property type="entry name" value="HGG_STG"/>
    <property type="match status" value="1"/>
</dbReference>
<organism evidence="2 3">
    <name type="scientific">Nitratireductor aquimarinus</name>
    <dbReference type="NCBI Taxonomy" id="889300"/>
    <lineage>
        <taxon>Bacteria</taxon>
        <taxon>Pseudomonadati</taxon>
        <taxon>Pseudomonadota</taxon>
        <taxon>Alphaproteobacteria</taxon>
        <taxon>Hyphomicrobiales</taxon>
        <taxon>Phyllobacteriaceae</taxon>
        <taxon>Nitratireductor</taxon>
    </lineage>
</organism>
<accession>A0ABU4AEI7</accession>
<comment type="caution">
    <text evidence="2">The sequence shown here is derived from an EMBL/GenBank/DDBJ whole genome shotgun (WGS) entry which is preliminary data.</text>
</comment>
<evidence type="ECO:0000313" key="3">
    <source>
        <dbReference type="Proteomes" id="UP001185659"/>
    </source>
</evidence>
<dbReference type="Proteomes" id="UP001185659">
    <property type="component" value="Unassembled WGS sequence"/>
</dbReference>
<dbReference type="RefSeq" id="WP_317560069.1">
    <property type="nucleotide sequence ID" value="NZ_JAWLIP010000001.1"/>
</dbReference>
<gene>
    <name evidence="2" type="ORF">R2G56_00050</name>
</gene>